<dbReference type="GO" id="GO:0032259">
    <property type="term" value="P:methylation"/>
    <property type="evidence" value="ECO:0007669"/>
    <property type="project" value="UniProtKB-KW"/>
</dbReference>
<evidence type="ECO:0000313" key="2">
    <source>
        <dbReference type="Proteomes" id="UP000064967"/>
    </source>
</evidence>
<dbReference type="KEGG" id="llu:AKJ09_11161"/>
<dbReference type="InterPro" id="IPR010342">
    <property type="entry name" value="DUF938"/>
</dbReference>
<reference evidence="1 2" key="1">
    <citation type="submission" date="2015-08" db="EMBL/GenBank/DDBJ databases">
        <authorList>
            <person name="Babu N.S."/>
            <person name="Beckwith C.J."/>
            <person name="Beseler K.G."/>
            <person name="Brison A."/>
            <person name="Carone J.V."/>
            <person name="Caskin T.P."/>
            <person name="Diamond M."/>
            <person name="Durham M.E."/>
            <person name="Foxe J.M."/>
            <person name="Go M."/>
            <person name="Henderson B.A."/>
            <person name="Jones I.B."/>
            <person name="McGettigan J.A."/>
            <person name="Micheletti S.J."/>
            <person name="Nasrallah M.E."/>
            <person name="Ortiz D."/>
            <person name="Piller C.R."/>
            <person name="Privatt S.R."/>
            <person name="Schneider S.L."/>
            <person name="Sharp S."/>
            <person name="Smith T.C."/>
            <person name="Stanton J.D."/>
            <person name="Ullery H.E."/>
            <person name="Wilson R.J."/>
            <person name="Serrano M.G."/>
            <person name="Buck G."/>
            <person name="Lee V."/>
            <person name="Wang Y."/>
            <person name="Carvalho R."/>
            <person name="Voegtly L."/>
            <person name="Shi R."/>
            <person name="Duckworth R."/>
            <person name="Johnson A."/>
            <person name="Loviza R."/>
            <person name="Walstead R."/>
            <person name="Shah Z."/>
            <person name="Kiflezghi M."/>
            <person name="Wade K."/>
            <person name="Ball S.L."/>
            <person name="Bradley K.W."/>
            <person name="Asai D.J."/>
            <person name="Bowman C.A."/>
            <person name="Russell D.A."/>
            <person name="Pope W.H."/>
            <person name="Jacobs-Sera D."/>
            <person name="Hendrix R.W."/>
            <person name="Hatfull G.F."/>
        </authorList>
    </citation>
    <scope>NUCLEOTIDE SEQUENCE [LARGE SCALE GENOMIC DNA]</scope>
    <source>
        <strain evidence="1 2">DSM 27648</strain>
    </source>
</reference>
<dbReference type="Pfam" id="PF06080">
    <property type="entry name" value="DUF938"/>
    <property type="match status" value="1"/>
</dbReference>
<dbReference type="STRING" id="1391654.AKJ09_11161"/>
<dbReference type="CDD" id="cd02440">
    <property type="entry name" value="AdoMet_MTases"/>
    <property type="match status" value="1"/>
</dbReference>
<dbReference type="Gene3D" id="3.40.50.150">
    <property type="entry name" value="Vaccinia Virus protein VP39"/>
    <property type="match status" value="1"/>
</dbReference>
<dbReference type="PATRIC" id="fig|1391654.3.peg.11327"/>
<dbReference type="PANTHER" id="PTHR20974:SF0">
    <property type="entry name" value="UPF0585 PROTEIN CG18661"/>
    <property type="match status" value="1"/>
</dbReference>
<gene>
    <name evidence="1" type="ORF">AKJ09_11161</name>
</gene>
<dbReference type="AlphaFoldDB" id="A0A0K1QFJ8"/>
<proteinExistence type="predicted"/>
<sequence>MTDSLGERRHAPATLRNREPILEVLSRVFATPGTILEIASGSGEHAAFFGERLPHLVWQPSDLDATALASIDAWVSLAGMSNVRPAIQLDATMSAWPVGPIDGIVCINMIHIAPIEACEGLLRGASERLAPGRALVLYGPFREGGVHTAPSNASFDEGLRARNPAWGVRNLDDVVASAAAHGFVHEETVRMPANNLTVVFRRTA</sequence>
<dbReference type="InterPro" id="IPR029063">
    <property type="entry name" value="SAM-dependent_MTases_sf"/>
</dbReference>
<dbReference type="OrthoDB" id="5525831at2"/>
<dbReference type="SUPFAM" id="SSF53335">
    <property type="entry name" value="S-adenosyl-L-methionine-dependent methyltransferases"/>
    <property type="match status" value="1"/>
</dbReference>
<organism evidence="1 2">
    <name type="scientific">Labilithrix luteola</name>
    <dbReference type="NCBI Taxonomy" id="1391654"/>
    <lineage>
        <taxon>Bacteria</taxon>
        <taxon>Pseudomonadati</taxon>
        <taxon>Myxococcota</taxon>
        <taxon>Polyangia</taxon>
        <taxon>Polyangiales</taxon>
        <taxon>Labilitrichaceae</taxon>
        <taxon>Labilithrix</taxon>
    </lineage>
</organism>
<keyword evidence="1" id="KW-0489">Methyltransferase</keyword>
<accession>A0A0K1QFJ8</accession>
<evidence type="ECO:0000313" key="1">
    <source>
        <dbReference type="EMBL" id="AKV04498.1"/>
    </source>
</evidence>
<dbReference type="PANTHER" id="PTHR20974">
    <property type="entry name" value="UPF0585 PROTEIN CG18661"/>
    <property type="match status" value="1"/>
</dbReference>
<keyword evidence="2" id="KW-1185">Reference proteome</keyword>
<dbReference type="EMBL" id="CP012333">
    <property type="protein sequence ID" value="AKV04498.1"/>
    <property type="molecule type" value="Genomic_DNA"/>
</dbReference>
<dbReference type="GO" id="GO:0008168">
    <property type="term" value="F:methyltransferase activity"/>
    <property type="evidence" value="ECO:0007669"/>
    <property type="project" value="UniProtKB-KW"/>
</dbReference>
<name>A0A0K1QFJ8_9BACT</name>
<dbReference type="Proteomes" id="UP000064967">
    <property type="component" value="Chromosome"/>
</dbReference>
<keyword evidence="1" id="KW-0808">Transferase</keyword>
<protein>
    <submittedName>
        <fullName evidence="1">SAM-dependent methyltransferase</fullName>
    </submittedName>
</protein>
<dbReference type="RefSeq" id="WP_146655101.1">
    <property type="nucleotide sequence ID" value="NZ_CP012333.1"/>
</dbReference>